<keyword evidence="2" id="KW-0349">Heme</keyword>
<feature type="domain" description="Plant heme peroxidase family profile" evidence="8">
    <location>
        <begin position="33"/>
        <end position="187"/>
    </location>
</feature>
<dbReference type="PROSITE" id="PS50873">
    <property type="entry name" value="PEROXIDASE_4"/>
    <property type="match status" value="1"/>
</dbReference>
<accession>A0AAW0CW39</accession>
<protein>
    <recommendedName>
        <fullName evidence="7">Peroxidase</fullName>
        <ecNumber evidence="7">1.11.1.-</ecNumber>
    </recommendedName>
</protein>
<feature type="chain" id="PRO_5043093826" description="Peroxidase" evidence="7">
    <location>
        <begin position="20"/>
        <end position="567"/>
    </location>
</feature>
<dbReference type="SUPFAM" id="SSF48113">
    <property type="entry name" value="Heme-dependent peroxidases"/>
    <property type="match status" value="1"/>
</dbReference>
<dbReference type="GO" id="GO:0004601">
    <property type="term" value="F:peroxidase activity"/>
    <property type="evidence" value="ECO:0007669"/>
    <property type="project" value="UniProtKB-KW"/>
</dbReference>
<dbReference type="Gene3D" id="1.10.420.10">
    <property type="entry name" value="Peroxidase, domain 2"/>
    <property type="match status" value="1"/>
</dbReference>
<keyword evidence="1 7" id="KW-0575">Peroxidase</keyword>
<sequence>MILLYPTLLLTLIPTYTSAVYTYPNPTYEFSDKVLYHDSFLPDIVKSCAQRDHTTVSAQWIRLAYHDMATYDADKKEGGLDASIVYELDREQNKGVAMSHSVTDLVFFTSPATSLADTIAMGTVLAVASCGGPVIPFRAGRIDATQGGPETVPEPQESLEAHEANFKRQGFSREEMIGLVACGHSLGGVTRADFPDIVQDQSVEFQDFSETKTNFDNRVITDYLAGNTENPLVVGPNSTTNSDLRIFSADGNVTMQALSSVDTFASTCVTLYEKMLNSVPSTVTLSDPITPIEYKILNPRVYPSKDNDSTLTFSVGLRMLTQSNTRNVTLFWTDRRNSRTAESVVPCSQNSPCKKTFTRARPTTSTALASKLGKGNMVIYTFSVMLDPRASISKFWFEVDENGDGKNVTRVANGGDDGVSGKGGDGYEVDQDVVLFDPSRSSLSFGGSSRRREIPLNRRGGGVGGPAPTLTYHVVVAASARGSNMTSNITAVTYEPGNGNGPETHLPKIKTTTLQPDDSTYPPKAGYRFYSGVVEYGNASLTHIDIMGERCGKTWKQTFIDAQDLST</sequence>
<dbReference type="AlphaFoldDB" id="A0AAW0CW39"/>
<comment type="similarity">
    <text evidence="6">Belongs to the peroxidase family.</text>
</comment>
<dbReference type="PANTHER" id="PTHR31356:SF53">
    <property type="entry name" value="HEME PEROXIDASE"/>
    <property type="match status" value="1"/>
</dbReference>
<keyword evidence="5" id="KW-0408">Iron</keyword>
<evidence type="ECO:0000313" key="9">
    <source>
        <dbReference type="EMBL" id="KAK7043046.1"/>
    </source>
</evidence>
<organism evidence="9 10">
    <name type="scientific">Paramarasmius palmivorus</name>
    <dbReference type="NCBI Taxonomy" id="297713"/>
    <lineage>
        <taxon>Eukaryota</taxon>
        <taxon>Fungi</taxon>
        <taxon>Dikarya</taxon>
        <taxon>Basidiomycota</taxon>
        <taxon>Agaricomycotina</taxon>
        <taxon>Agaricomycetes</taxon>
        <taxon>Agaricomycetidae</taxon>
        <taxon>Agaricales</taxon>
        <taxon>Marasmiineae</taxon>
        <taxon>Marasmiaceae</taxon>
        <taxon>Paramarasmius</taxon>
    </lineage>
</organism>
<dbReference type="GO" id="GO:0034599">
    <property type="term" value="P:cellular response to oxidative stress"/>
    <property type="evidence" value="ECO:0007669"/>
    <property type="project" value="InterPro"/>
</dbReference>
<comment type="caution">
    <text evidence="9">The sequence shown here is derived from an EMBL/GenBank/DDBJ whole genome shotgun (WGS) entry which is preliminary data.</text>
</comment>
<dbReference type="GO" id="GO:0000302">
    <property type="term" value="P:response to reactive oxygen species"/>
    <property type="evidence" value="ECO:0007669"/>
    <property type="project" value="TreeGrafter"/>
</dbReference>
<dbReference type="EC" id="1.11.1.-" evidence="7"/>
<evidence type="ECO:0000256" key="1">
    <source>
        <dbReference type="ARBA" id="ARBA00022559"/>
    </source>
</evidence>
<dbReference type="PRINTS" id="PR00458">
    <property type="entry name" value="PEROXIDASE"/>
</dbReference>
<keyword evidence="4 7" id="KW-0560">Oxidoreductase</keyword>
<keyword evidence="3" id="KW-0479">Metal-binding</keyword>
<dbReference type="GO" id="GO:0046872">
    <property type="term" value="F:metal ion binding"/>
    <property type="evidence" value="ECO:0007669"/>
    <property type="project" value="UniProtKB-UniRule"/>
</dbReference>
<gene>
    <name evidence="9" type="ORF">VNI00_008784</name>
</gene>
<dbReference type="Proteomes" id="UP001383192">
    <property type="component" value="Unassembled WGS sequence"/>
</dbReference>
<evidence type="ECO:0000256" key="3">
    <source>
        <dbReference type="ARBA" id="ARBA00022723"/>
    </source>
</evidence>
<evidence type="ECO:0000256" key="2">
    <source>
        <dbReference type="ARBA" id="ARBA00022617"/>
    </source>
</evidence>
<reference evidence="9 10" key="1">
    <citation type="submission" date="2024-01" db="EMBL/GenBank/DDBJ databases">
        <title>A draft genome for a cacao thread blight-causing isolate of Paramarasmius palmivorus.</title>
        <authorList>
            <person name="Baruah I.K."/>
            <person name="Bukari Y."/>
            <person name="Amoako-Attah I."/>
            <person name="Meinhardt L.W."/>
            <person name="Bailey B.A."/>
            <person name="Cohen S.P."/>
        </authorList>
    </citation>
    <scope>NUCLEOTIDE SEQUENCE [LARGE SCALE GENOMIC DNA]</scope>
    <source>
        <strain evidence="9 10">GH-12</strain>
    </source>
</reference>
<dbReference type="InterPro" id="IPR002016">
    <property type="entry name" value="Haem_peroxidase"/>
</dbReference>
<proteinExistence type="inferred from homology"/>
<dbReference type="EMBL" id="JAYKXP010000030">
    <property type="protein sequence ID" value="KAK7043046.1"/>
    <property type="molecule type" value="Genomic_DNA"/>
</dbReference>
<dbReference type="GO" id="GO:0042744">
    <property type="term" value="P:hydrogen peroxide catabolic process"/>
    <property type="evidence" value="ECO:0007669"/>
    <property type="project" value="TreeGrafter"/>
</dbReference>
<dbReference type="GO" id="GO:0020037">
    <property type="term" value="F:heme binding"/>
    <property type="evidence" value="ECO:0007669"/>
    <property type="project" value="UniProtKB-UniRule"/>
</dbReference>
<keyword evidence="7" id="KW-0732">Signal</keyword>
<feature type="signal peptide" evidence="7">
    <location>
        <begin position="1"/>
        <end position="19"/>
    </location>
</feature>
<dbReference type="Pfam" id="PF00141">
    <property type="entry name" value="peroxidase"/>
    <property type="match status" value="1"/>
</dbReference>
<evidence type="ECO:0000256" key="4">
    <source>
        <dbReference type="ARBA" id="ARBA00023002"/>
    </source>
</evidence>
<evidence type="ECO:0000256" key="6">
    <source>
        <dbReference type="RuleBase" id="RU004241"/>
    </source>
</evidence>
<keyword evidence="10" id="KW-1185">Reference proteome</keyword>
<evidence type="ECO:0000256" key="5">
    <source>
        <dbReference type="ARBA" id="ARBA00023004"/>
    </source>
</evidence>
<dbReference type="PANTHER" id="PTHR31356">
    <property type="entry name" value="THYLAKOID LUMENAL 29 KDA PROTEIN, CHLOROPLASTIC-RELATED"/>
    <property type="match status" value="1"/>
</dbReference>
<evidence type="ECO:0000259" key="8">
    <source>
        <dbReference type="PROSITE" id="PS50873"/>
    </source>
</evidence>
<evidence type="ECO:0000256" key="7">
    <source>
        <dbReference type="RuleBase" id="RU363051"/>
    </source>
</evidence>
<evidence type="ECO:0000313" key="10">
    <source>
        <dbReference type="Proteomes" id="UP001383192"/>
    </source>
</evidence>
<dbReference type="InterPro" id="IPR044831">
    <property type="entry name" value="Ccp1-like"/>
</dbReference>
<name>A0AAW0CW39_9AGAR</name>
<dbReference type="InterPro" id="IPR010255">
    <property type="entry name" value="Haem_peroxidase_sf"/>
</dbReference>
<dbReference type="Gene3D" id="1.10.520.10">
    <property type="match status" value="1"/>
</dbReference>